<feature type="domain" description="Tyr recombinase" evidence="4">
    <location>
        <begin position="222"/>
        <end position="399"/>
    </location>
</feature>
<dbReference type="GO" id="GO:0006310">
    <property type="term" value="P:DNA recombination"/>
    <property type="evidence" value="ECO:0007669"/>
    <property type="project" value="UniProtKB-KW"/>
</dbReference>
<dbReference type="GO" id="GO:0003677">
    <property type="term" value="F:DNA binding"/>
    <property type="evidence" value="ECO:0007669"/>
    <property type="project" value="UniProtKB-KW"/>
</dbReference>
<dbReference type="Proteomes" id="UP001148482">
    <property type="component" value="Unassembled WGS sequence"/>
</dbReference>
<dbReference type="Pfam" id="PF00589">
    <property type="entry name" value="Phage_integrase"/>
    <property type="match status" value="1"/>
</dbReference>
<dbReference type="InterPro" id="IPR013762">
    <property type="entry name" value="Integrase-like_cat_sf"/>
</dbReference>
<dbReference type="InterPro" id="IPR025269">
    <property type="entry name" value="SAM-like_dom"/>
</dbReference>
<dbReference type="InterPro" id="IPR050090">
    <property type="entry name" value="Tyrosine_recombinase_XerCD"/>
</dbReference>
<dbReference type="InterPro" id="IPR002104">
    <property type="entry name" value="Integrase_catalytic"/>
</dbReference>
<dbReference type="PANTHER" id="PTHR30349">
    <property type="entry name" value="PHAGE INTEGRASE-RELATED"/>
    <property type="match status" value="1"/>
</dbReference>
<organism evidence="5 6">
    <name type="scientific">Salinimicrobium profundisediminis</name>
    <dbReference type="NCBI Taxonomy" id="2994553"/>
    <lineage>
        <taxon>Bacteria</taxon>
        <taxon>Pseudomonadati</taxon>
        <taxon>Bacteroidota</taxon>
        <taxon>Flavobacteriia</taxon>
        <taxon>Flavobacteriales</taxon>
        <taxon>Flavobacteriaceae</taxon>
        <taxon>Salinimicrobium</taxon>
    </lineage>
</organism>
<keyword evidence="6" id="KW-1185">Reference proteome</keyword>
<dbReference type="InterPro" id="IPR035386">
    <property type="entry name" value="Arm-DNA-bind_5"/>
</dbReference>
<dbReference type="PANTHER" id="PTHR30349:SF64">
    <property type="entry name" value="PROPHAGE INTEGRASE INTD-RELATED"/>
    <property type="match status" value="1"/>
</dbReference>
<evidence type="ECO:0000256" key="2">
    <source>
        <dbReference type="ARBA" id="ARBA00023125"/>
    </source>
</evidence>
<name>A0A9X3I244_9FLAO</name>
<dbReference type="Gene3D" id="1.10.150.130">
    <property type="match status" value="1"/>
</dbReference>
<gene>
    <name evidence="5" type="ORF">OQ279_10490</name>
</gene>
<comment type="caution">
    <text evidence="5">The sequence shown here is derived from an EMBL/GenBank/DDBJ whole genome shotgun (WGS) entry which is preliminary data.</text>
</comment>
<sequence length="420" mass="49654">MRTLSTFSVLFWIYSQRAKDNLAVVYARITVNGRKLNISLKRKAEVDLWDSRKQRLIGKGSKSKELNQFLDQEHSRLFQCYQELRVEGKVISPENIKAKYFGDMEHLFSLEDMFKYHNENMFSKLKYNTSRLYITSQNYIRKFIKKEYGRKDFYLKELDYGFIIKFENYLRAVRPRHYQKRLQHNAVMKHIQRLRKMVTLAFHLEWIDRDPFVKFKPHLVQKERGFLTSDELERIENFQPEIPRLKKVKDLFIFSCYTGVSYADLMLLTPQNLVIGIDKKFWIITRREKNGNQVKLPLLSKAISLIEDYKHDQGCLLNNSLLPTLSNQKINSYLKEIAEKCLIEKNLTFHLARHTFATTVALTNGVPIETVSKILGHKKLSTTQIYAKVIERKVSEDMELLQQKLNSKASGNFPELQKHV</sequence>
<proteinExistence type="inferred from homology"/>
<evidence type="ECO:0000313" key="5">
    <source>
        <dbReference type="EMBL" id="MCX2838582.1"/>
    </source>
</evidence>
<keyword evidence="2" id="KW-0238">DNA-binding</keyword>
<dbReference type="Pfam" id="PF17293">
    <property type="entry name" value="Arm-DNA-bind_5"/>
    <property type="match status" value="1"/>
</dbReference>
<evidence type="ECO:0000256" key="1">
    <source>
        <dbReference type="ARBA" id="ARBA00008857"/>
    </source>
</evidence>
<evidence type="ECO:0000256" key="3">
    <source>
        <dbReference type="ARBA" id="ARBA00023172"/>
    </source>
</evidence>
<accession>A0A9X3I244</accession>
<keyword evidence="3" id="KW-0233">DNA recombination</keyword>
<dbReference type="InterPro" id="IPR011010">
    <property type="entry name" value="DNA_brk_join_enz"/>
</dbReference>
<dbReference type="CDD" id="cd01185">
    <property type="entry name" value="INTN1_C_like"/>
    <property type="match status" value="1"/>
</dbReference>
<comment type="similarity">
    <text evidence="1">Belongs to the 'phage' integrase family.</text>
</comment>
<dbReference type="PROSITE" id="PS51898">
    <property type="entry name" value="TYR_RECOMBINASE"/>
    <property type="match status" value="1"/>
</dbReference>
<dbReference type="GO" id="GO:0015074">
    <property type="term" value="P:DNA integration"/>
    <property type="evidence" value="ECO:0007669"/>
    <property type="project" value="InterPro"/>
</dbReference>
<dbReference type="RefSeq" id="WP_266069844.1">
    <property type="nucleotide sequence ID" value="NZ_JAPJDA010000015.1"/>
</dbReference>
<dbReference type="AlphaFoldDB" id="A0A9X3I244"/>
<dbReference type="EMBL" id="JAPJDA010000015">
    <property type="protein sequence ID" value="MCX2838582.1"/>
    <property type="molecule type" value="Genomic_DNA"/>
</dbReference>
<dbReference type="Pfam" id="PF13102">
    <property type="entry name" value="Phage_int_SAM_5"/>
    <property type="match status" value="1"/>
</dbReference>
<reference evidence="5" key="1">
    <citation type="submission" date="2022-11" db="EMBL/GenBank/DDBJ databases">
        <title>Salinimicrobium profundisediminis sp. nov., isolated from deep-sea sediment of the Mariana Trench.</title>
        <authorList>
            <person name="Fu H."/>
        </authorList>
    </citation>
    <scope>NUCLEOTIDE SEQUENCE</scope>
    <source>
        <strain evidence="5">MT39</strain>
    </source>
</reference>
<protein>
    <submittedName>
        <fullName evidence="5">Site-specific integrase</fullName>
    </submittedName>
</protein>
<dbReference type="SUPFAM" id="SSF56349">
    <property type="entry name" value="DNA breaking-rejoining enzymes"/>
    <property type="match status" value="1"/>
</dbReference>
<dbReference type="InterPro" id="IPR010998">
    <property type="entry name" value="Integrase_recombinase_N"/>
</dbReference>
<evidence type="ECO:0000259" key="4">
    <source>
        <dbReference type="PROSITE" id="PS51898"/>
    </source>
</evidence>
<evidence type="ECO:0000313" key="6">
    <source>
        <dbReference type="Proteomes" id="UP001148482"/>
    </source>
</evidence>
<dbReference type="Gene3D" id="1.10.443.10">
    <property type="entry name" value="Intergrase catalytic core"/>
    <property type="match status" value="1"/>
</dbReference>